<evidence type="ECO:0000256" key="2">
    <source>
        <dbReference type="SAM" id="SignalP"/>
    </source>
</evidence>
<dbReference type="Proteomes" id="UP000026960">
    <property type="component" value="Chromosome 6"/>
</dbReference>
<dbReference type="EnsemblPlants" id="OBART06G27060.1">
    <property type="protein sequence ID" value="OBART06G27060.1"/>
    <property type="gene ID" value="OBART06G27060"/>
</dbReference>
<evidence type="ECO:0000313" key="3">
    <source>
        <dbReference type="EnsemblPlants" id="OBART06G27060.1"/>
    </source>
</evidence>
<reference evidence="3" key="1">
    <citation type="journal article" date="2009" name="Rice">
        <title>De Novo Next Generation Sequencing of Plant Genomes.</title>
        <authorList>
            <person name="Rounsley S."/>
            <person name="Marri P.R."/>
            <person name="Yu Y."/>
            <person name="He R."/>
            <person name="Sisneros N."/>
            <person name="Goicoechea J.L."/>
            <person name="Lee S.J."/>
            <person name="Angelova A."/>
            <person name="Kudrna D."/>
            <person name="Luo M."/>
            <person name="Affourtit J."/>
            <person name="Desany B."/>
            <person name="Knight J."/>
            <person name="Niazi F."/>
            <person name="Egholm M."/>
            <person name="Wing R.A."/>
        </authorList>
    </citation>
    <scope>NUCLEOTIDE SEQUENCE [LARGE SCALE GENOMIC DNA]</scope>
    <source>
        <strain evidence="3">cv. IRGC 105608</strain>
    </source>
</reference>
<feature type="signal peptide" evidence="2">
    <location>
        <begin position="1"/>
        <end position="29"/>
    </location>
</feature>
<evidence type="ECO:0000313" key="4">
    <source>
        <dbReference type="Proteomes" id="UP000026960"/>
    </source>
</evidence>
<sequence>MAAAASYAHLVLAATLAFLVLSSPPQSAASRVDVLKEVVAGEPSAAAIEPVVNDPSSSPPAAVAAAVHTSEPWPPVPPSAPSNKFN</sequence>
<organism evidence="3">
    <name type="scientific">Oryza barthii</name>
    <dbReference type="NCBI Taxonomy" id="65489"/>
    <lineage>
        <taxon>Eukaryota</taxon>
        <taxon>Viridiplantae</taxon>
        <taxon>Streptophyta</taxon>
        <taxon>Embryophyta</taxon>
        <taxon>Tracheophyta</taxon>
        <taxon>Spermatophyta</taxon>
        <taxon>Magnoliopsida</taxon>
        <taxon>Liliopsida</taxon>
        <taxon>Poales</taxon>
        <taxon>Poaceae</taxon>
        <taxon>BOP clade</taxon>
        <taxon>Oryzoideae</taxon>
        <taxon>Oryzeae</taxon>
        <taxon>Oryzinae</taxon>
        <taxon>Oryza</taxon>
    </lineage>
</organism>
<proteinExistence type="predicted"/>
<feature type="compositionally biased region" description="Low complexity" evidence="1">
    <location>
        <begin position="50"/>
        <end position="71"/>
    </location>
</feature>
<feature type="region of interest" description="Disordered" evidence="1">
    <location>
        <begin position="50"/>
        <end position="86"/>
    </location>
</feature>
<protein>
    <submittedName>
        <fullName evidence="3">Uncharacterized protein</fullName>
    </submittedName>
</protein>
<dbReference type="AlphaFoldDB" id="A0A0D3GKQ1"/>
<dbReference type="PaxDb" id="65489-OBART06G27060.1"/>
<reference evidence="3" key="2">
    <citation type="submission" date="2015-03" db="UniProtKB">
        <authorList>
            <consortium name="EnsemblPlants"/>
        </authorList>
    </citation>
    <scope>IDENTIFICATION</scope>
</reference>
<name>A0A0D3GKQ1_9ORYZ</name>
<accession>A0A0D3GKQ1</accession>
<keyword evidence="4" id="KW-1185">Reference proteome</keyword>
<dbReference type="HOGENOM" id="CLU_2501503_0_0_1"/>
<keyword evidence="2" id="KW-0732">Signal</keyword>
<evidence type="ECO:0000256" key="1">
    <source>
        <dbReference type="SAM" id="MobiDB-lite"/>
    </source>
</evidence>
<dbReference type="Gramene" id="OBART06G27060.1">
    <property type="protein sequence ID" value="OBART06G27060.1"/>
    <property type="gene ID" value="OBART06G27060"/>
</dbReference>
<feature type="chain" id="PRO_5002263320" evidence="2">
    <location>
        <begin position="30"/>
        <end position="86"/>
    </location>
</feature>